<dbReference type="Proteomes" id="UP000288805">
    <property type="component" value="Unassembled WGS sequence"/>
</dbReference>
<proteinExistence type="predicted"/>
<sequence>MSNNIVGSPYAQTVPESPAESSRTRMSHLSSLISTLRAKYNITQSSSYFDNHISGDYHAAPMREEDRAPTSTVWINLPNISPPFLTDDELMTMCNLAIGNVGSVVRLARANMQMGCCWFIECSNVDAAVTVLKNLRDVYYDIVDNVYLLNVYNDIVDNAILNAHELRGPHTCFILQKESTWETSCFHKEIREQHSGAKMPEVGVRKTDGYDSSMVVGLPSGAGHAGSGAAEQMWMYKKPEIELHSGQGNIPCMPIATQGPNIAPPQGPQQIQAPPFMRPVYLPPSSSWDTRCLNHHLPLNPTAPGVMPYNLHGNAVAAPFLPASVTPLAQMQGNSMQHFDQMFSLPVVHHFIIPTTSFAWHATSITSISTSSASVLPPLVPLHQVLPSTHTIVLSNLQYQWQGTLSKSGVNYCTIIAHRVDSDICKYLSNMSEPTEWPAKLDMTKRTDFRHVKSTFTGTPPHKRRLPPFAPFAQIGQGHQSPPPPLPFSLSLSLSLYMIGKYASCALFLPVTIKAFAVKGAAVCWEGSNHRNKGFTKTQKKFVPKTQREGHTPNPTLSTSLRQSAAAASSSTGKVVSAENADSVSSRGEGAVSSITCPKMRRWLPALVPGRRFGSPGVPACCGSFEQGAVSPSQIES</sequence>
<reference evidence="3 4" key="1">
    <citation type="journal article" date="2018" name="PLoS Genet.">
        <title>Population sequencing reveals clonal diversity and ancestral inbreeding in the grapevine cultivar Chardonnay.</title>
        <authorList>
            <person name="Roach M.J."/>
            <person name="Johnson D.L."/>
            <person name="Bohlmann J."/>
            <person name="van Vuuren H.J."/>
            <person name="Jones S.J."/>
            <person name="Pretorius I.S."/>
            <person name="Schmidt S.A."/>
            <person name="Borneman A.R."/>
        </authorList>
    </citation>
    <scope>NUCLEOTIDE SEQUENCE [LARGE SCALE GENOMIC DNA]</scope>
    <source>
        <strain evidence="4">cv. Chardonnay</strain>
        <tissue evidence="3">Leaf</tissue>
    </source>
</reference>
<dbReference type="InterPro" id="IPR012921">
    <property type="entry name" value="SPOC_C"/>
</dbReference>
<dbReference type="AlphaFoldDB" id="A0A438F7Z8"/>
<dbReference type="PANTHER" id="PTHR21494:SF2">
    <property type="entry name" value="NUCLEIC ACID BINDING PROTEIN"/>
    <property type="match status" value="1"/>
</dbReference>
<evidence type="ECO:0000313" key="4">
    <source>
        <dbReference type="Proteomes" id="UP000288805"/>
    </source>
</evidence>
<organism evidence="3 4">
    <name type="scientific">Vitis vinifera</name>
    <name type="common">Grape</name>
    <dbReference type="NCBI Taxonomy" id="29760"/>
    <lineage>
        <taxon>Eukaryota</taxon>
        <taxon>Viridiplantae</taxon>
        <taxon>Streptophyta</taxon>
        <taxon>Embryophyta</taxon>
        <taxon>Tracheophyta</taxon>
        <taxon>Spermatophyta</taxon>
        <taxon>Magnoliopsida</taxon>
        <taxon>eudicotyledons</taxon>
        <taxon>Gunneridae</taxon>
        <taxon>Pentapetalae</taxon>
        <taxon>rosids</taxon>
        <taxon>Vitales</taxon>
        <taxon>Vitaceae</taxon>
        <taxon>Viteae</taxon>
        <taxon>Vitis</taxon>
    </lineage>
</organism>
<evidence type="ECO:0000259" key="2">
    <source>
        <dbReference type="Pfam" id="PF07744"/>
    </source>
</evidence>
<evidence type="ECO:0000313" key="3">
    <source>
        <dbReference type="EMBL" id="RVW56138.1"/>
    </source>
</evidence>
<protein>
    <recommendedName>
        <fullName evidence="2">Spen paralogue and orthologue SPOC C-terminal domain-containing protein</fullName>
    </recommendedName>
</protein>
<comment type="caution">
    <text evidence="3">The sequence shown here is derived from an EMBL/GenBank/DDBJ whole genome shotgun (WGS) entry which is preliminary data.</text>
</comment>
<feature type="compositionally biased region" description="Polar residues" evidence="1">
    <location>
        <begin position="1"/>
        <end position="21"/>
    </location>
</feature>
<feature type="region of interest" description="Disordered" evidence="1">
    <location>
        <begin position="1"/>
        <end position="25"/>
    </location>
</feature>
<feature type="region of interest" description="Disordered" evidence="1">
    <location>
        <begin position="453"/>
        <end position="481"/>
    </location>
</feature>
<accession>A0A438F7Z8</accession>
<name>A0A438F7Z8_VITVI</name>
<dbReference type="EMBL" id="QGNW01001094">
    <property type="protein sequence ID" value="RVW56138.1"/>
    <property type="molecule type" value="Genomic_DNA"/>
</dbReference>
<evidence type="ECO:0000256" key="1">
    <source>
        <dbReference type="SAM" id="MobiDB-lite"/>
    </source>
</evidence>
<feature type="region of interest" description="Disordered" evidence="1">
    <location>
        <begin position="535"/>
        <end position="561"/>
    </location>
</feature>
<gene>
    <name evidence="3" type="ORF">CK203_080829</name>
</gene>
<dbReference type="Pfam" id="PF07744">
    <property type="entry name" value="SPOC"/>
    <property type="match status" value="1"/>
</dbReference>
<dbReference type="InterPro" id="IPR052586">
    <property type="entry name" value="ASCC2"/>
</dbReference>
<dbReference type="PANTHER" id="PTHR21494">
    <property type="entry name" value="ACTIVATING SIGNAL COINTEGRATOR 1 COMPLEX SUBUNIT 2 ASC-1 COMPLEX SUBUNIT P100"/>
    <property type="match status" value="1"/>
</dbReference>
<feature type="domain" description="Spen paralogue and orthologue SPOC C-terminal" evidence="2">
    <location>
        <begin position="395"/>
        <end position="463"/>
    </location>
</feature>